<reference evidence="5" key="1">
    <citation type="journal article" date="2020" name="Stud. Mycol.">
        <title>101 Dothideomycetes genomes: A test case for predicting lifestyles and emergence of pathogens.</title>
        <authorList>
            <person name="Haridas S."/>
            <person name="Albert R."/>
            <person name="Binder M."/>
            <person name="Bloem J."/>
            <person name="LaButti K."/>
            <person name="Salamov A."/>
            <person name="Andreopoulos B."/>
            <person name="Baker S."/>
            <person name="Barry K."/>
            <person name="Bills G."/>
            <person name="Bluhm B."/>
            <person name="Cannon C."/>
            <person name="Castanera R."/>
            <person name="Culley D."/>
            <person name="Daum C."/>
            <person name="Ezra D."/>
            <person name="Gonzalez J."/>
            <person name="Henrissat B."/>
            <person name="Kuo A."/>
            <person name="Liang C."/>
            <person name="Lipzen A."/>
            <person name="Lutzoni F."/>
            <person name="Magnuson J."/>
            <person name="Mondo S."/>
            <person name="Nolan M."/>
            <person name="Ohm R."/>
            <person name="Pangilinan J."/>
            <person name="Park H.-J."/>
            <person name="Ramirez L."/>
            <person name="Alfaro M."/>
            <person name="Sun H."/>
            <person name="Tritt A."/>
            <person name="Yoshinaga Y."/>
            <person name="Zwiers L.-H."/>
            <person name="Turgeon B."/>
            <person name="Goodwin S."/>
            <person name="Spatafora J."/>
            <person name="Crous P."/>
            <person name="Grigoriev I."/>
        </authorList>
    </citation>
    <scope>NUCLEOTIDE SEQUENCE [LARGE SCALE GENOMIC DNA]</scope>
    <source>
        <strain evidence="5">CECT 20119</strain>
    </source>
</reference>
<feature type="region of interest" description="Disordered" evidence="2">
    <location>
        <begin position="423"/>
        <end position="454"/>
    </location>
</feature>
<evidence type="ECO:0000313" key="5">
    <source>
        <dbReference type="Proteomes" id="UP000799538"/>
    </source>
</evidence>
<evidence type="ECO:0000313" key="4">
    <source>
        <dbReference type="EMBL" id="KAF2218712.1"/>
    </source>
</evidence>
<dbReference type="OrthoDB" id="1918685at2759"/>
<feature type="compositionally biased region" description="Low complexity" evidence="2">
    <location>
        <begin position="108"/>
        <end position="127"/>
    </location>
</feature>
<organism evidence="4 5">
    <name type="scientific">Elsinoe ampelina</name>
    <dbReference type="NCBI Taxonomy" id="302913"/>
    <lineage>
        <taxon>Eukaryota</taxon>
        <taxon>Fungi</taxon>
        <taxon>Dikarya</taxon>
        <taxon>Ascomycota</taxon>
        <taxon>Pezizomycotina</taxon>
        <taxon>Dothideomycetes</taxon>
        <taxon>Dothideomycetidae</taxon>
        <taxon>Myriangiales</taxon>
        <taxon>Elsinoaceae</taxon>
        <taxon>Elsinoe</taxon>
    </lineage>
</organism>
<dbReference type="EMBL" id="ML992531">
    <property type="protein sequence ID" value="KAF2218712.1"/>
    <property type="molecule type" value="Genomic_DNA"/>
</dbReference>
<dbReference type="InterPro" id="IPR000953">
    <property type="entry name" value="Chromo/chromo_shadow_dom"/>
</dbReference>
<evidence type="ECO:0000256" key="2">
    <source>
        <dbReference type="SAM" id="MobiDB-lite"/>
    </source>
</evidence>
<feature type="compositionally biased region" description="Acidic residues" evidence="2">
    <location>
        <begin position="353"/>
        <end position="363"/>
    </location>
</feature>
<feature type="compositionally biased region" description="Polar residues" evidence="2">
    <location>
        <begin position="283"/>
        <end position="298"/>
    </location>
</feature>
<dbReference type="SMART" id="SM00298">
    <property type="entry name" value="CHROMO"/>
    <property type="match status" value="1"/>
</dbReference>
<dbReference type="GO" id="GO:0006338">
    <property type="term" value="P:chromatin remodeling"/>
    <property type="evidence" value="ECO:0007669"/>
    <property type="project" value="UniProtKB-ARBA"/>
</dbReference>
<dbReference type="Pfam" id="PF00385">
    <property type="entry name" value="Chromo"/>
    <property type="match status" value="1"/>
</dbReference>
<feature type="compositionally biased region" description="Basic residues" evidence="2">
    <location>
        <begin position="92"/>
        <end position="101"/>
    </location>
</feature>
<feature type="compositionally biased region" description="Basic and acidic residues" evidence="2">
    <location>
        <begin position="364"/>
        <end position="381"/>
    </location>
</feature>
<dbReference type="InterPro" id="IPR023780">
    <property type="entry name" value="Chromo_domain"/>
</dbReference>
<feature type="compositionally biased region" description="Low complexity" evidence="2">
    <location>
        <begin position="322"/>
        <end position="336"/>
    </location>
</feature>
<proteinExistence type="predicted"/>
<feature type="compositionally biased region" description="Pro residues" evidence="2">
    <location>
        <begin position="235"/>
        <end position="246"/>
    </location>
</feature>
<accession>A0A6A6FZ03</accession>
<evidence type="ECO:0000256" key="1">
    <source>
        <dbReference type="ARBA" id="ARBA00011353"/>
    </source>
</evidence>
<dbReference type="AlphaFoldDB" id="A0A6A6FZ03"/>
<evidence type="ECO:0000259" key="3">
    <source>
        <dbReference type="PROSITE" id="PS50013"/>
    </source>
</evidence>
<feature type="compositionally biased region" description="Gly residues" evidence="2">
    <location>
        <begin position="427"/>
        <end position="454"/>
    </location>
</feature>
<keyword evidence="5" id="KW-1185">Reference proteome</keyword>
<comment type="subunit">
    <text evidence="1">Component of the NuA4 histone acetyltransferase complex.</text>
</comment>
<sequence>MLHPSSAESATKLHTRLPSDAPRSAKIISREHVGAGAIPAYTLKVGSAVIPNVSLDELFDFVSPQDLEIFENAEFKRENDEKDMIQQALWQAKRRPGRPRKDRNLVNGSDSSISSTSDDAVTSSGASPEPLAAPTAVGRFGRPRPDYSKMYKPRRQRGTHAAVPTRSDWKQRLATESEQDLPGSTASLSLNDNPKRRRLDQSGSHSRTRPSPTPSSSAGRGKSSSASQSSASRVGPPPALRQPAPEPLIALSSLRAGAPRPTSSSASSTIVSSSSSAAGPNEQLATETHISKSQSRFQPTSTTVPSSSATPATTSIRAKYQSTTSTPSSTDPSTSSGDEDPHAHAHAHAHSEDEQDDGEEDTYEIERIISHHLSDPRTHPAELGKKPVMLYQVKWAGYDETTWEPEASFDDKSVVETYLQRIREGSQGSGRSGRSGVGVRNGGSAGAGKGKGRA</sequence>
<dbReference type="PROSITE" id="PS50013">
    <property type="entry name" value="CHROMO_2"/>
    <property type="match status" value="1"/>
</dbReference>
<dbReference type="Gene3D" id="2.40.50.40">
    <property type="match status" value="1"/>
</dbReference>
<feature type="compositionally biased region" description="Low complexity" evidence="2">
    <location>
        <begin position="299"/>
        <end position="315"/>
    </location>
</feature>
<feature type="compositionally biased region" description="Polar residues" evidence="2">
    <location>
        <begin position="182"/>
        <end position="192"/>
    </location>
</feature>
<feature type="compositionally biased region" description="Low complexity" evidence="2">
    <location>
        <begin position="263"/>
        <end position="278"/>
    </location>
</feature>
<name>A0A6A6FZ03_9PEZI</name>
<dbReference type="InterPro" id="IPR016197">
    <property type="entry name" value="Chromo-like_dom_sf"/>
</dbReference>
<dbReference type="SUPFAM" id="SSF54160">
    <property type="entry name" value="Chromo domain-like"/>
    <property type="match status" value="1"/>
</dbReference>
<feature type="region of interest" description="Disordered" evidence="2">
    <location>
        <begin position="1"/>
        <end position="25"/>
    </location>
</feature>
<feature type="compositionally biased region" description="Low complexity" evidence="2">
    <location>
        <begin position="214"/>
        <end position="233"/>
    </location>
</feature>
<feature type="domain" description="Chromo" evidence="3">
    <location>
        <begin position="363"/>
        <end position="421"/>
    </location>
</feature>
<dbReference type="Proteomes" id="UP000799538">
    <property type="component" value="Unassembled WGS sequence"/>
</dbReference>
<gene>
    <name evidence="4" type="ORF">BDZ85DRAFT_322960</name>
</gene>
<protein>
    <recommendedName>
        <fullName evidence="3">Chromo domain-containing protein</fullName>
    </recommendedName>
</protein>
<feature type="region of interest" description="Disordered" evidence="2">
    <location>
        <begin position="92"/>
        <end position="381"/>
    </location>
</feature>